<name>A0AAW2FFE8_9HYME</name>
<dbReference type="Proteomes" id="UP001430953">
    <property type="component" value="Unassembled WGS sequence"/>
</dbReference>
<sequence length="164" mass="18967">MTSFFCGFRQWHFVAKCTQVAIKSRFNYRRHERKVEKGTVKATGSVEDVSETSFSASRDLYSREEKKDHESNSGGKNWRPPGPADAEVEVELKTPQFFTPGRTRLVDRPLHFQCTRHASMKCTIIGMFLASVLFVRVMREFNPMFLPLLSIIINNEVSILRDYI</sequence>
<evidence type="ECO:0000256" key="1">
    <source>
        <dbReference type="SAM" id="MobiDB-lite"/>
    </source>
</evidence>
<protein>
    <submittedName>
        <fullName evidence="2">Uncharacterized protein</fullName>
    </submittedName>
</protein>
<feature type="compositionally biased region" description="Basic and acidic residues" evidence="1">
    <location>
        <begin position="60"/>
        <end position="71"/>
    </location>
</feature>
<dbReference type="AlphaFoldDB" id="A0AAW2FFE8"/>
<keyword evidence="3" id="KW-1185">Reference proteome</keyword>
<feature type="region of interest" description="Disordered" evidence="1">
    <location>
        <begin position="58"/>
        <end position="84"/>
    </location>
</feature>
<proteinExistence type="predicted"/>
<reference evidence="2 3" key="1">
    <citation type="submission" date="2023-03" db="EMBL/GenBank/DDBJ databases">
        <title>High recombination rates correlate with genetic variation in Cardiocondyla obscurior ants.</title>
        <authorList>
            <person name="Errbii M."/>
        </authorList>
    </citation>
    <scope>NUCLEOTIDE SEQUENCE [LARGE SCALE GENOMIC DNA]</scope>
    <source>
        <strain evidence="2">Alpha-2009</strain>
        <tissue evidence="2">Whole body</tissue>
    </source>
</reference>
<gene>
    <name evidence="2" type="ORF">PUN28_011752</name>
</gene>
<comment type="caution">
    <text evidence="2">The sequence shown here is derived from an EMBL/GenBank/DDBJ whole genome shotgun (WGS) entry which is preliminary data.</text>
</comment>
<organism evidence="2 3">
    <name type="scientific">Cardiocondyla obscurior</name>
    <dbReference type="NCBI Taxonomy" id="286306"/>
    <lineage>
        <taxon>Eukaryota</taxon>
        <taxon>Metazoa</taxon>
        <taxon>Ecdysozoa</taxon>
        <taxon>Arthropoda</taxon>
        <taxon>Hexapoda</taxon>
        <taxon>Insecta</taxon>
        <taxon>Pterygota</taxon>
        <taxon>Neoptera</taxon>
        <taxon>Endopterygota</taxon>
        <taxon>Hymenoptera</taxon>
        <taxon>Apocrita</taxon>
        <taxon>Aculeata</taxon>
        <taxon>Formicoidea</taxon>
        <taxon>Formicidae</taxon>
        <taxon>Myrmicinae</taxon>
        <taxon>Cardiocondyla</taxon>
    </lineage>
</organism>
<dbReference type="EMBL" id="JADYXP020000011">
    <property type="protein sequence ID" value="KAL0114669.1"/>
    <property type="molecule type" value="Genomic_DNA"/>
</dbReference>
<evidence type="ECO:0000313" key="3">
    <source>
        <dbReference type="Proteomes" id="UP001430953"/>
    </source>
</evidence>
<accession>A0AAW2FFE8</accession>
<evidence type="ECO:0000313" key="2">
    <source>
        <dbReference type="EMBL" id="KAL0114669.1"/>
    </source>
</evidence>